<dbReference type="PANTHER" id="PTHR46647">
    <property type="entry name" value="RAB9 EFFECTOR PROTEIN WITH KELCH MOTIFS"/>
    <property type="match status" value="1"/>
</dbReference>
<keyword evidence="6" id="KW-1185">Reference proteome</keyword>
<evidence type="ECO:0000256" key="4">
    <source>
        <dbReference type="SAM" id="Phobius"/>
    </source>
</evidence>
<feature type="region of interest" description="Disordered" evidence="3">
    <location>
        <begin position="961"/>
        <end position="988"/>
    </location>
</feature>
<keyword evidence="2" id="KW-0677">Repeat</keyword>
<protein>
    <submittedName>
        <fullName evidence="5">Uncharacterized protein</fullName>
    </submittedName>
</protein>
<dbReference type="Pfam" id="PF24681">
    <property type="entry name" value="Kelch_KLHDC2_KLHL20_DRC7"/>
    <property type="match status" value="2"/>
</dbReference>
<dbReference type="Gene3D" id="2.120.10.80">
    <property type="entry name" value="Kelch-type beta propeller"/>
    <property type="match status" value="2"/>
</dbReference>
<feature type="compositionally biased region" description="Pro residues" evidence="3">
    <location>
        <begin position="619"/>
        <end position="631"/>
    </location>
</feature>
<keyword evidence="4" id="KW-0812">Transmembrane</keyword>
<gene>
    <name evidence="5" type="ORF">CCMP2556_LOCUS29036</name>
</gene>
<keyword evidence="1" id="KW-0880">Kelch repeat</keyword>
<feature type="region of interest" description="Disordered" evidence="3">
    <location>
        <begin position="345"/>
        <end position="544"/>
    </location>
</feature>
<proteinExistence type="predicted"/>
<feature type="compositionally biased region" description="Pro residues" evidence="3">
    <location>
        <begin position="645"/>
        <end position="658"/>
    </location>
</feature>
<evidence type="ECO:0000256" key="3">
    <source>
        <dbReference type="SAM" id="MobiDB-lite"/>
    </source>
</evidence>
<evidence type="ECO:0000256" key="2">
    <source>
        <dbReference type="ARBA" id="ARBA00022737"/>
    </source>
</evidence>
<accession>A0ABP0N542</accession>
<feature type="transmembrane region" description="Helical" evidence="4">
    <location>
        <begin position="7"/>
        <end position="26"/>
    </location>
</feature>
<comment type="caution">
    <text evidence="5">The sequence shown here is derived from an EMBL/GenBank/DDBJ whole genome shotgun (WGS) entry which is preliminary data.</text>
</comment>
<name>A0ABP0N542_9DINO</name>
<keyword evidence="4" id="KW-1133">Transmembrane helix</keyword>
<sequence>MCRNSRLEWLVLLNILAATLATWTLVTEDTGPSPRSVHAAAWDSSSQRFWIHGGSGEAFLNDLWTFDLRSNSWNLLPDNGRTPSGREDHVAVWDPGGQALWVHGGFDGTNFLRDVWKYSGNSWSLVADSSSYGPGARADHVAVWDASSFALWIHGGYDGVLHDDLWKFDSQAGSWISISISKVPSARAYHVAAWDEANSDIWIHGGFDGGLCRDIWKFDTTAFSWSQVSADDGPSARAYHVGAWDPSGLALWIHGGFDGIARRDVWRLNTLTSRWELLHDSSGPIRRYNHVAGFDARSQSFWIHGGYEGSTLQDLWRFDITTTTTSITSSSSTWTTVTLSTSSTTFTTSRSSTSRTTSSTSSSTRTSSSSSTTTLTTTSFSSTTTTSSTKTATTSSSSTHSSSLTSSTTSSTHTSSTSTVSSSSTTTTSRSSTVSSSTNTTRTTSTSTTNTTMSTSLSSTFTTSSLTFSSSTSSTLTRTSRTNTSTTVTISSSTSSTVTVSTSTSSSITRSSVTSSSATQTRTSTSSSTRTLTTSTSSTATTTTTTPEDLTAMLVLCPTLGVVTLGVLAAMACWAYKHCRCERVLIVPAGAPPAPPPQWWPPPPHAHHHAHPQSGWLRPPNPAPTASPAPPTLTSRQNTQLLSAPPDPQPVKAPPNPHLQPLLPDLHVFEPLTNPPLEVIIKIEANTFQEAPPQDVAASDTKTCSVTFQLAPTALVEGRVVLPRVPGDTMTAPVLRLAPPGASITRPFLTLPAQQPHPAAGPQQDIARRKGVASSRFAFELPDLCKCRGRMMDEAYCSPASPTPQVVHVPHILLGPAPSISARLTYEVLAATDALHPRWLGETMVAPVLEVPRSGSHTAGVATVVPPIPDVLPPEFLYRKEEVAISPTPSTACCLNHLCARKPRCVEQADQNVSDLIEVLRYLEQGCPRIPPFPSDGGLPMIMPHRSAFPPMRRPRHPFATPPAPVLEAPTANPVVKAQKEREPEAPEVARTWAFRRRRAPFRP</sequence>
<evidence type="ECO:0000313" key="5">
    <source>
        <dbReference type="EMBL" id="CAK9058903.1"/>
    </source>
</evidence>
<organism evidence="5 6">
    <name type="scientific">Durusdinium trenchii</name>
    <dbReference type="NCBI Taxonomy" id="1381693"/>
    <lineage>
        <taxon>Eukaryota</taxon>
        <taxon>Sar</taxon>
        <taxon>Alveolata</taxon>
        <taxon>Dinophyceae</taxon>
        <taxon>Suessiales</taxon>
        <taxon>Symbiodiniaceae</taxon>
        <taxon>Durusdinium</taxon>
    </lineage>
</organism>
<feature type="region of interest" description="Disordered" evidence="3">
    <location>
        <begin position="598"/>
        <end position="659"/>
    </location>
</feature>
<dbReference type="PANTHER" id="PTHR46647:SF1">
    <property type="entry name" value="RAB9 EFFECTOR PROTEIN WITH KELCH MOTIFS"/>
    <property type="match status" value="1"/>
</dbReference>
<evidence type="ECO:0000313" key="6">
    <source>
        <dbReference type="Proteomes" id="UP001642484"/>
    </source>
</evidence>
<dbReference type="Proteomes" id="UP001642484">
    <property type="component" value="Unassembled WGS sequence"/>
</dbReference>
<reference evidence="5 6" key="1">
    <citation type="submission" date="2024-02" db="EMBL/GenBank/DDBJ databases">
        <authorList>
            <person name="Chen Y."/>
            <person name="Shah S."/>
            <person name="Dougan E. K."/>
            <person name="Thang M."/>
            <person name="Chan C."/>
        </authorList>
    </citation>
    <scope>NUCLEOTIDE SEQUENCE [LARGE SCALE GENOMIC DNA]</scope>
</reference>
<dbReference type="EMBL" id="CAXAMN010021374">
    <property type="protein sequence ID" value="CAK9058903.1"/>
    <property type="molecule type" value="Genomic_DNA"/>
</dbReference>
<evidence type="ECO:0000256" key="1">
    <source>
        <dbReference type="ARBA" id="ARBA00022441"/>
    </source>
</evidence>
<dbReference type="SUPFAM" id="SSF117281">
    <property type="entry name" value="Kelch motif"/>
    <property type="match status" value="1"/>
</dbReference>
<dbReference type="InterPro" id="IPR015915">
    <property type="entry name" value="Kelch-typ_b-propeller"/>
</dbReference>
<dbReference type="InterPro" id="IPR052124">
    <property type="entry name" value="Rab9_kelch_effector"/>
</dbReference>
<keyword evidence="4" id="KW-0472">Membrane</keyword>